<reference evidence="1" key="1">
    <citation type="submission" date="2018-02" db="EMBL/GenBank/DDBJ databases">
        <title>Rhizophora mucronata_Transcriptome.</title>
        <authorList>
            <person name="Meera S.P."/>
            <person name="Sreeshan A."/>
            <person name="Augustine A."/>
        </authorList>
    </citation>
    <scope>NUCLEOTIDE SEQUENCE</scope>
    <source>
        <tissue evidence="1">Leaf</tissue>
    </source>
</reference>
<name>A0A2P2PZ21_RHIMU</name>
<dbReference type="EMBL" id="GGEC01079486">
    <property type="protein sequence ID" value="MBX59970.1"/>
    <property type="molecule type" value="Transcribed_RNA"/>
</dbReference>
<sequence length="26" mass="3117">MDYREEDKGRLIMDLTLKMKIMSNKG</sequence>
<evidence type="ECO:0000313" key="1">
    <source>
        <dbReference type="EMBL" id="MBX59970.1"/>
    </source>
</evidence>
<organism evidence="1">
    <name type="scientific">Rhizophora mucronata</name>
    <name type="common">Asiatic mangrove</name>
    <dbReference type="NCBI Taxonomy" id="61149"/>
    <lineage>
        <taxon>Eukaryota</taxon>
        <taxon>Viridiplantae</taxon>
        <taxon>Streptophyta</taxon>
        <taxon>Embryophyta</taxon>
        <taxon>Tracheophyta</taxon>
        <taxon>Spermatophyta</taxon>
        <taxon>Magnoliopsida</taxon>
        <taxon>eudicotyledons</taxon>
        <taxon>Gunneridae</taxon>
        <taxon>Pentapetalae</taxon>
        <taxon>rosids</taxon>
        <taxon>fabids</taxon>
        <taxon>Malpighiales</taxon>
        <taxon>Rhizophoraceae</taxon>
        <taxon>Rhizophora</taxon>
    </lineage>
</organism>
<protein>
    <submittedName>
        <fullName evidence="1">Uncharacterized protein</fullName>
    </submittedName>
</protein>
<dbReference type="AlphaFoldDB" id="A0A2P2PZ21"/>
<accession>A0A2P2PZ21</accession>
<proteinExistence type="predicted"/>